<dbReference type="PROSITE" id="PS50043">
    <property type="entry name" value="HTH_LUXR_2"/>
    <property type="match status" value="1"/>
</dbReference>
<dbReference type="PANTHER" id="PTHR44688">
    <property type="entry name" value="DNA-BINDING TRANSCRIPTIONAL ACTIVATOR DEVR_DOSR"/>
    <property type="match status" value="1"/>
</dbReference>
<dbReference type="GO" id="GO:0006355">
    <property type="term" value="P:regulation of DNA-templated transcription"/>
    <property type="evidence" value="ECO:0007669"/>
    <property type="project" value="InterPro"/>
</dbReference>
<evidence type="ECO:0000313" key="6">
    <source>
        <dbReference type="EMBL" id="PWL37955.1"/>
    </source>
</evidence>
<dbReference type="AlphaFoldDB" id="A0A316KYP8"/>
<keyword evidence="2" id="KW-0238">DNA-binding</keyword>
<dbReference type="PRINTS" id="PR00038">
    <property type="entry name" value="HTHLUXR"/>
</dbReference>
<evidence type="ECO:0000256" key="3">
    <source>
        <dbReference type="ARBA" id="ARBA00023163"/>
    </source>
</evidence>
<dbReference type="InterPro" id="IPR016032">
    <property type="entry name" value="Sig_transdc_resp-reg_C-effctor"/>
</dbReference>
<keyword evidence="4" id="KW-0472">Membrane</keyword>
<evidence type="ECO:0000256" key="1">
    <source>
        <dbReference type="ARBA" id="ARBA00023015"/>
    </source>
</evidence>
<sequence>MVMPRKGYVKDSLQILMVKLIGVKQLESQQLLDADIGQNETYYLHLLSELQASDLDPLTYAFLERKLAYLTSISLEKELQQSRWINLGLLFMVVALSFVIVKTRNKRQELTVSVLSKQERTVRGLILQGKSNKEIANELFISLSTVKTHITNIYSKLNVANREELLQKSTGTST</sequence>
<keyword evidence="3" id="KW-0804">Transcription</keyword>
<dbReference type="PANTHER" id="PTHR44688:SF16">
    <property type="entry name" value="DNA-BINDING TRANSCRIPTIONAL ACTIVATOR DEVR_DOSR"/>
    <property type="match status" value="1"/>
</dbReference>
<dbReference type="EMBL" id="QGEG01000003">
    <property type="protein sequence ID" value="PWL37955.1"/>
    <property type="molecule type" value="Genomic_DNA"/>
</dbReference>
<keyword evidence="7" id="KW-1185">Reference proteome</keyword>
<evidence type="ECO:0000256" key="2">
    <source>
        <dbReference type="ARBA" id="ARBA00023125"/>
    </source>
</evidence>
<dbReference type="CDD" id="cd06170">
    <property type="entry name" value="LuxR_C_like"/>
    <property type="match status" value="1"/>
</dbReference>
<keyword evidence="1" id="KW-0805">Transcription regulation</keyword>
<dbReference type="OrthoDB" id="9807565at2"/>
<evidence type="ECO:0000259" key="5">
    <source>
        <dbReference type="PROSITE" id="PS50043"/>
    </source>
</evidence>
<organism evidence="6 7">
    <name type="scientific">Flagellimonas aquimarina</name>
    <dbReference type="NCBI Taxonomy" id="2201895"/>
    <lineage>
        <taxon>Bacteria</taxon>
        <taxon>Pseudomonadati</taxon>
        <taxon>Bacteroidota</taxon>
        <taxon>Flavobacteriia</taxon>
        <taxon>Flavobacteriales</taxon>
        <taxon>Flavobacteriaceae</taxon>
        <taxon>Flagellimonas</taxon>
    </lineage>
</organism>
<dbReference type="SUPFAM" id="SSF46894">
    <property type="entry name" value="C-terminal effector domain of the bipartite response regulators"/>
    <property type="match status" value="1"/>
</dbReference>
<keyword evidence="4" id="KW-1133">Transmembrane helix</keyword>
<accession>A0A316KYP8</accession>
<proteinExistence type="predicted"/>
<feature type="domain" description="HTH luxR-type" evidence="5">
    <location>
        <begin position="108"/>
        <end position="173"/>
    </location>
</feature>
<gene>
    <name evidence="6" type="ORF">DKG77_13920</name>
</gene>
<feature type="transmembrane region" description="Helical" evidence="4">
    <location>
        <begin position="84"/>
        <end position="101"/>
    </location>
</feature>
<protein>
    <recommendedName>
        <fullName evidence="5">HTH luxR-type domain-containing protein</fullName>
    </recommendedName>
</protein>
<dbReference type="Proteomes" id="UP000245762">
    <property type="component" value="Unassembled WGS sequence"/>
</dbReference>
<dbReference type="SMART" id="SM00421">
    <property type="entry name" value="HTH_LUXR"/>
    <property type="match status" value="1"/>
</dbReference>
<dbReference type="InterPro" id="IPR036388">
    <property type="entry name" value="WH-like_DNA-bd_sf"/>
</dbReference>
<comment type="caution">
    <text evidence="6">The sequence shown here is derived from an EMBL/GenBank/DDBJ whole genome shotgun (WGS) entry which is preliminary data.</text>
</comment>
<evidence type="ECO:0000313" key="7">
    <source>
        <dbReference type="Proteomes" id="UP000245762"/>
    </source>
</evidence>
<evidence type="ECO:0000256" key="4">
    <source>
        <dbReference type="SAM" id="Phobius"/>
    </source>
</evidence>
<name>A0A316KYP8_9FLAO</name>
<keyword evidence="4" id="KW-0812">Transmembrane</keyword>
<dbReference type="InterPro" id="IPR000792">
    <property type="entry name" value="Tscrpt_reg_LuxR_C"/>
</dbReference>
<dbReference type="Gene3D" id="1.10.10.10">
    <property type="entry name" value="Winged helix-like DNA-binding domain superfamily/Winged helix DNA-binding domain"/>
    <property type="match status" value="1"/>
</dbReference>
<dbReference type="PROSITE" id="PS00622">
    <property type="entry name" value="HTH_LUXR_1"/>
    <property type="match status" value="1"/>
</dbReference>
<dbReference type="Pfam" id="PF00196">
    <property type="entry name" value="GerE"/>
    <property type="match status" value="1"/>
</dbReference>
<reference evidence="6 7" key="1">
    <citation type="submission" date="2018-05" db="EMBL/GenBank/DDBJ databases">
        <title>Complete genome sequence of Flagellimonas aquimarina ECD12 isolated from seaweed Ecklonia cava.</title>
        <authorList>
            <person name="Choi S."/>
            <person name="Seong C."/>
        </authorList>
    </citation>
    <scope>NUCLEOTIDE SEQUENCE [LARGE SCALE GENOMIC DNA]</scope>
    <source>
        <strain evidence="6 7">ECD12</strain>
    </source>
</reference>
<dbReference type="GO" id="GO:0003677">
    <property type="term" value="F:DNA binding"/>
    <property type="evidence" value="ECO:0007669"/>
    <property type="project" value="UniProtKB-KW"/>
</dbReference>